<gene>
    <name evidence="12" type="ORF">LALA0_S02e00650g</name>
</gene>
<dbReference type="GO" id="GO:0005634">
    <property type="term" value="C:nucleus"/>
    <property type="evidence" value="ECO:0007669"/>
    <property type="project" value="UniProtKB-SubCell"/>
</dbReference>
<dbReference type="Gene3D" id="1.20.5.1180">
    <property type="entry name" value="Geminin coiled-coil domain"/>
    <property type="match status" value="1"/>
</dbReference>
<dbReference type="RefSeq" id="XP_022627072.1">
    <property type="nucleotide sequence ID" value="XM_022773558.1"/>
</dbReference>
<evidence type="ECO:0000256" key="7">
    <source>
        <dbReference type="ARBA" id="ARBA00023054"/>
    </source>
</evidence>
<evidence type="ECO:0000256" key="4">
    <source>
        <dbReference type="ARBA" id="ARBA00006867"/>
    </source>
</evidence>
<comment type="function">
    <text evidence="1">Forms a polymeric layer at the periphery of the spindle pole body (SPB) central plaque which has an essential function during SPB duplication and may facilitate attachment of the SPB to the nuclear membrane.</text>
</comment>
<dbReference type="STRING" id="1245769.A0A0C7MTU8"/>
<evidence type="ECO:0000256" key="3">
    <source>
        <dbReference type="ARBA" id="ARBA00004317"/>
    </source>
</evidence>
<keyword evidence="9" id="KW-0539">Nucleus</keyword>
<feature type="compositionally biased region" description="Polar residues" evidence="11">
    <location>
        <begin position="149"/>
        <end position="177"/>
    </location>
</feature>
<dbReference type="HOGENOM" id="CLU_056211_0_0_1"/>
<feature type="coiled-coil region" evidence="10">
    <location>
        <begin position="19"/>
        <end position="46"/>
    </location>
</feature>
<dbReference type="OrthoDB" id="4061426at2759"/>
<dbReference type="InterPro" id="IPR021611">
    <property type="entry name" value="Spc42"/>
</dbReference>
<evidence type="ECO:0000256" key="9">
    <source>
        <dbReference type="ARBA" id="ARBA00023242"/>
    </source>
</evidence>
<evidence type="ECO:0000256" key="5">
    <source>
        <dbReference type="ARBA" id="ARBA00019821"/>
    </source>
</evidence>
<evidence type="ECO:0000313" key="12">
    <source>
        <dbReference type="EMBL" id="CEP60833.1"/>
    </source>
</evidence>
<proteinExistence type="inferred from homology"/>
<feature type="region of interest" description="Disordered" evidence="11">
    <location>
        <begin position="144"/>
        <end position="180"/>
    </location>
</feature>
<keyword evidence="7 10" id="KW-0175">Coiled coil</keyword>
<evidence type="ECO:0000256" key="11">
    <source>
        <dbReference type="SAM" id="MobiDB-lite"/>
    </source>
</evidence>
<dbReference type="AlphaFoldDB" id="A0A0C7MTU8"/>
<evidence type="ECO:0000256" key="6">
    <source>
        <dbReference type="ARBA" id="ARBA00022490"/>
    </source>
</evidence>
<reference evidence="12 13" key="1">
    <citation type="submission" date="2014-12" db="EMBL/GenBank/DDBJ databases">
        <authorList>
            <person name="Neuveglise Cecile"/>
        </authorList>
    </citation>
    <scope>NUCLEOTIDE SEQUENCE [LARGE SCALE GENOMIC DNA]</scope>
    <source>
        <strain evidence="12 13">CBS 12615</strain>
    </source>
</reference>
<dbReference type="GeneID" id="34684240"/>
<protein>
    <recommendedName>
        <fullName evidence="5">Spindle pole body component SPC42</fullName>
    </recommendedName>
</protein>
<dbReference type="Proteomes" id="UP000054304">
    <property type="component" value="Unassembled WGS sequence"/>
</dbReference>
<sequence length="326" mass="36314">MNPSERILPEEYRVNSQMINKLIKQNKELTLQLDRKQDEIDRMNVLIGSLRGKLIKYTELNKKLNQNINRNNNHVNASAAATESMTHSESQSPNFSPVDFLQVNKTRTKDPTNPAARTSHLEARIGDIYSKLDALTTLMTHSIGETGRSAASPSTQTNSDSRATHTRPNSSSASTESVVHRSLRLASEDDIITQESAELQNLEGQIELLKRKLLIKRENELRKLSLNKELLDLMDKLDMSKPTLPTSHDAAVSESVTDTTPPHCEQCRKSTSSINAKNVKSSGATLHNHNHFSSAASRNPPYMSMAQALETPTPAHRATKSNDTLW</sequence>
<keyword evidence="6" id="KW-0963">Cytoplasm</keyword>
<feature type="coiled-coil region" evidence="10">
    <location>
        <begin position="192"/>
        <end position="219"/>
    </location>
</feature>
<dbReference type="EMBL" id="LN736361">
    <property type="protein sequence ID" value="CEP60833.1"/>
    <property type="molecule type" value="Genomic_DNA"/>
</dbReference>
<evidence type="ECO:0000256" key="1">
    <source>
        <dbReference type="ARBA" id="ARBA00003620"/>
    </source>
</evidence>
<comment type="subcellular location">
    <subcellularLocation>
        <location evidence="3">Cytoplasm</location>
        <location evidence="3">Cytoskeleton</location>
        <location evidence="3">Microtubule organizing center</location>
        <location evidence="3">Spindle pole body</location>
    </subcellularLocation>
    <subcellularLocation>
        <location evidence="2">Nucleus</location>
    </subcellularLocation>
</comment>
<feature type="region of interest" description="Disordered" evidence="11">
    <location>
        <begin position="245"/>
        <end position="268"/>
    </location>
</feature>
<evidence type="ECO:0000256" key="8">
    <source>
        <dbReference type="ARBA" id="ARBA00023212"/>
    </source>
</evidence>
<organism evidence="12 13">
    <name type="scientific">Lachancea lanzarotensis</name>
    <dbReference type="NCBI Taxonomy" id="1245769"/>
    <lineage>
        <taxon>Eukaryota</taxon>
        <taxon>Fungi</taxon>
        <taxon>Dikarya</taxon>
        <taxon>Ascomycota</taxon>
        <taxon>Saccharomycotina</taxon>
        <taxon>Saccharomycetes</taxon>
        <taxon>Saccharomycetales</taxon>
        <taxon>Saccharomycetaceae</taxon>
        <taxon>Lachancea</taxon>
    </lineage>
</organism>
<dbReference type="Pfam" id="PF11544">
    <property type="entry name" value="Spc42p"/>
    <property type="match status" value="1"/>
</dbReference>
<comment type="similarity">
    <text evidence="4">Belongs to the SPC42 family.</text>
</comment>
<evidence type="ECO:0000313" key="13">
    <source>
        <dbReference type="Proteomes" id="UP000054304"/>
    </source>
</evidence>
<evidence type="ECO:0000256" key="2">
    <source>
        <dbReference type="ARBA" id="ARBA00004123"/>
    </source>
</evidence>
<keyword evidence="13" id="KW-1185">Reference proteome</keyword>
<evidence type="ECO:0000256" key="10">
    <source>
        <dbReference type="SAM" id="Coils"/>
    </source>
</evidence>
<dbReference type="GO" id="GO:0005816">
    <property type="term" value="C:spindle pole body"/>
    <property type="evidence" value="ECO:0007669"/>
    <property type="project" value="UniProtKB-SubCell"/>
</dbReference>
<keyword evidence="8" id="KW-0206">Cytoskeleton</keyword>
<accession>A0A0C7MTU8</accession>
<name>A0A0C7MTU8_9SACH</name>